<dbReference type="Proteomes" id="UP000183832">
    <property type="component" value="Unassembled WGS sequence"/>
</dbReference>
<gene>
    <name evidence="1" type="ORF">CLUMA_CG010858</name>
</gene>
<accession>A0A1J1IB08</accession>
<name>A0A1J1IB08_9DIPT</name>
<keyword evidence="2" id="KW-1185">Reference proteome</keyword>
<protein>
    <submittedName>
        <fullName evidence="1">CLUMA_CG010858, isoform A</fullName>
    </submittedName>
</protein>
<dbReference type="AlphaFoldDB" id="A0A1J1IB08"/>
<sequence length="97" mass="11101">MENKFDCNITSSKSSYRQKTINSIYPFVVGSAHIMWAPIPNTKTRPCYTKQHLISLESLIHESKISTMEATVFVRIREELCFEVVIIRAILSSHANV</sequence>
<organism evidence="1 2">
    <name type="scientific">Clunio marinus</name>
    <dbReference type="NCBI Taxonomy" id="568069"/>
    <lineage>
        <taxon>Eukaryota</taxon>
        <taxon>Metazoa</taxon>
        <taxon>Ecdysozoa</taxon>
        <taxon>Arthropoda</taxon>
        <taxon>Hexapoda</taxon>
        <taxon>Insecta</taxon>
        <taxon>Pterygota</taxon>
        <taxon>Neoptera</taxon>
        <taxon>Endopterygota</taxon>
        <taxon>Diptera</taxon>
        <taxon>Nematocera</taxon>
        <taxon>Chironomoidea</taxon>
        <taxon>Chironomidae</taxon>
        <taxon>Clunio</taxon>
    </lineage>
</organism>
<proteinExistence type="predicted"/>
<reference evidence="1 2" key="1">
    <citation type="submission" date="2015-04" db="EMBL/GenBank/DDBJ databases">
        <authorList>
            <person name="Syromyatnikov M.Y."/>
            <person name="Popov V.N."/>
        </authorList>
    </citation>
    <scope>NUCLEOTIDE SEQUENCE [LARGE SCALE GENOMIC DNA]</scope>
</reference>
<evidence type="ECO:0000313" key="2">
    <source>
        <dbReference type="Proteomes" id="UP000183832"/>
    </source>
</evidence>
<evidence type="ECO:0000313" key="1">
    <source>
        <dbReference type="EMBL" id="CRK97469.1"/>
    </source>
</evidence>
<dbReference type="EMBL" id="CVRI01000047">
    <property type="protein sequence ID" value="CRK97469.1"/>
    <property type="molecule type" value="Genomic_DNA"/>
</dbReference>